<evidence type="ECO:0000313" key="4">
    <source>
        <dbReference type="Proteomes" id="UP000542342"/>
    </source>
</evidence>
<accession>A0A7V9AB04</accession>
<sequence>MLATHPPTGHCQDESGTDGAITLAAYHVTAEQYLRAWQNYRQQVRHGQIRTGRYQLRYFTWGQGRPLVFIHGMADAPQAFIMVMEELRERFCCVAYALPDGCRDGANLSRYRLSDYAADLLALLDHLGFAEAAVVGSSFGSLICLHVLRHAPQRCRWGILQNGFAWRPLSRWERELARWGRRLPGWFGDWPNLHAAVMCFLEPVMTRQLPASVTAAYLRHAAHTPIAAAAWRAWTIAQSDLRPLLPDIHQPVLLITGDQDRLVPPDCWQQLQEGLPCCQRAQIPGCGHYPQYSHPQIMAEVIENFLHQHLPQ</sequence>
<dbReference type="GO" id="GO:0016787">
    <property type="term" value="F:hydrolase activity"/>
    <property type="evidence" value="ECO:0007669"/>
    <property type="project" value="UniProtKB-KW"/>
</dbReference>
<dbReference type="PANTHER" id="PTHR43798">
    <property type="entry name" value="MONOACYLGLYCEROL LIPASE"/>
    <property type="match status" value="1"/>
</dbReference>
<feature type="domain" description="AB hydrolase-1" evidence="2">
    <location>
        <begin position="66"/>
        <end position="295"/>
    </location>
</feature>
<keyword evidence="4" id="KW-1185">Reference proteome</keyword>
<reference evidence="3 4" key="1">
    <citation type="submission" date="2020-07" db="EMBL/GenBank/DDBJ databases">
        <title>Thermogemmata thermophila gen. nov., sp. nov., a novel moderate thermophilic planctomycete from a Kamchatka hot spring.</title>
        <authorList>
            <person name="Elcheninov A.G."/>
            <person name="Podosokorskaya O.A."/>
            <person name="Kovaleva O.L."/>
            <person name="Novikov A."/>
            <person name="Bonch-Osmolovskaya E.A."/>
            <person name="Toshchakov S.V."/>
            <person name="Kublanov I.V."/>
        </authorList>
    </citation>
    <scope>NUCLEOTIDE SEQUENCE [LARGE SCALE GENOMIC DNA]</scope>
    <source>
        <strain evidence="3 4">2918</strain>
    </source>
</reference>
<dbReference type="Proteomes" id="UP000542342">
    <property type="component" value="Unassembled WGS sequence"/>
</dbReference>
<gene>
    <name evidence="3" type="ORF">H0921_05150</name>
</gene>
<dbReference type="InterPro" id="IPR029058">
    <property type="entry name" value="AB_hydrolase_fold"/>
</dbReference>
<dbReference type="InterPro" id="IPR000073">
    <property type="entry name" value="AB_hydrolase_1"/>
</dbReference>
<dbReference type="AlphaFoldDB" id="A0A7V9AB04"/>
<dbReference type="SUPFAM" id="SSF53474">
    <property type="entry name" value="alpha/beta-Hydrolases"/>
    <property type="match status" value="1"/>
</dbReference>
<name>A0A7V9AB04_9BACT</name>
<proteinExistence type="predicted"/>
<keyword evidence="1 3" id="KW-0378">Hydrolase</keyword>
<evidence type="ECO:0000259" key="2">
    <source>
        <dbReference type="Pfam" id="PF00561"/>
    </source>
</evidence>
<evidence type="ECO:0000256" key="1">
    <source>
        <dbReference type="ARBA" id="ARBA00022801"/>
    </source>
</evidence>
<dbReference type="EMBL" id="JACEFB010000002">
    <property type="protein sequence ID" value="MBA2225548.1"/>
    <property type="molecule type" value="Genomic_DNA"/>
</dbReference>
<evidence type="ECO:0000313" key="3">
    <source>
        <dbReference type="EMBL" id="MBA2225548.1"/>
    </source>
</evidence>
<dbReference type="InterPro" id="IPR050266">
    <property type="entry name" value="AB_hydrolase_sf"/>
</dbReference>
<dbReference type="GO" id="GO:0016020">
    <property type="term" value="C:membrane"/>
    <property type="evidence" value="ECO:0007669"/>
    <property type="project" value="TreeGrafter"/>
</dbReference>
<dbReference type="Pfam" id="PF00561">
    <property type="entry name" value="Abhydrolase_1"/>
    <property type="match status" value="1"/>
</dbReference>
<protein>
    <submittedName>
        <fullName evidence="3">Alpha/beta hydrolase</fullName>
    </submittedName>
</protein>
<dbReference type="RefSeq" id="WP_194536964.1">
    <property type="nucleotide sequence ID" value="NZ_JACEFB010000002.1"/>
</dbReference>
<organism evidence="3 4">
    <name type="scientific">Thermogemmata fonticola</name>
    <dbReference type="NCBI Taxonomy" id="2755323"/>
    <lineage>
        <taxon>Bacteria</taxon>
        <taxon>Pseudomonadati</taxon>
        <taxon>Planctomycetota</taxon>
        <taxon>Planctomycetia</taxon>
        <taxon>Gemmatales</taxon>
        <taxon>Gemmataceae</taxon>
        <taxon>Thermogemmata</taxon>
    </lineage>
</organism>
<dbReference type="Gene3D" id="3.40.50.1820">
    <property type="entry name" value="alpha/beta hydrolase"/>
    <property type="match status" value="1"/>
</dbReference>
<dbReference type="PANTHER" id="PTHR43798:SF31">
    <property type="entry name" value="AB HYDROLASE SUPERFAMILY PROTEIN YCLE"/>
    <property type="match status" value="1"/>
</dbReference>
<comment type="caution">
    <text evidence="3">The sequence shown here is derived from an EMBL/GenBank/DDBJ whole genome shotgun (WGS) entry which is preliminary data.</text>
</comment>